<dbReference type="SUPFAM" id="SSF56059">
    <property type="entry name" value="Glutathione synthetase ATP-binding domain-like"/>
    <property type="match status" value="1"/>
</dbReference>
<proteinExistence type="predicted"/>
<comment type="caution">
    <text evidence="1">The sequence shown here is derived from an EMBL/GenBank/DDBJ whole genome shotgun (WGS) entry which is preliminary data.</text>
</comment>
<dbReference type="EMBL" id="JBHPON010000001">
    <property type="protein sequence ID" value="MFC6035808.1"/>
    <property type="molecule type" value="Genomic_DNA"/>
</dbReference>
<organism evidence="1 2">
    <name type="scientific">Hyphococcus aureus</name>
    <dbReference type="NCBI Taxonomy" id="2666033"/>
    <lineage>
        <taxon>Bacteria</taxon>
        <taxon>Pseudomonadati</taxon>
        <taxon>Pseudomonadota</taxon>
        <taxon>Alphaproteobacteria</taxon>
        <taxon>Parvularculales</taxon>
        <taxon>Parvularculaceae</taxon>
        <taxon>Hyphococcus</taxon>
    </lineage>
</organism>
<evidence type="ECO:0000313" key="2">
    <source>
        <dbReference type="Proteomes" id="UP001596116"/>
    </source>
</evidence>
<evidence type="ECO:0008006" key="3">
    <source>
        <dbReference type="Google" id="ProtNLM"/>
    </source>
</evidence>
<reference evidence="1 2" key="1">
    <citation type="submission" date="2024-09" db="EMBL/GenBank/DDBJ databases">
        <authorList>
            <person name="Zhang Z.-H."/>
        </authorList>
    </citation>
    <scope>NUCLEOTIDE SEQUENCE [LARGE SCALE GENOMIC DNA]</scope>
    <source>
        <strain evidence="1 2">HHTR114</strain>
    </source>
</reference>
<dbReference type="RefSeq" id="WP_379878593.1">
    <property type="nucleotide sequence ID" value="NZ_JBHPON010000001.1"/>
</dbReference>
<protein>
    <recommendedName>
        <fullName evidence="3">ATP-grasp domain-containing protein</fullName>
    </recommendedName>
</protein>
<dbReference type="Gene3D" id="3.30.470.20">
    <property type="entry name" value="ATP-grasp fold, B domain"/>
    <property type="match status" value="1"/>
</dbReference>
<name>A0ABW1KZD9_9PROT</name>
<accession>A0ABW1KZD9</accession>
<gene>
    <name evidence="1" type="ORF">ACFMB1_09655</name>
</gene>
<evidence type="ECO:0000313" key="1">
    <source>
        <dbReference type="EMBL" id="MFC6035808.1"/>
    </source>
</evidence>
<keyword evidence="2" id="KW-1185">Reference proteome</keyword>
<sequence>MSIFGEFKINGNQLVATETGAQIPLNRDFARDAFRIASFVWFVNALRATRMVRGREPRAKISFFPKKPRSYYAIWPVCQLADVKIVDDPADADLHFYFEDCEFLTAPRTIPTAKPAFNVNCFDIRKSVVARIFEEVFGYNLEVDPTTHRGVMVEKSELNGKHDGRKIEGPIATTKPGYVYQRIIENTFDGKDHVDIRTPIVGGRTTPYVFLKKRTRALRFTNDNHRVDLAPIDAMLSRAEQEKIAAFAAAMHLDYGGLDILRDRHDGRIYIVDANKTDMGPPAAMRGQDKLTAMRALAEAFAAAIDAKLAE</sequence>
<dbReference type="Proteomes" id="UP001596116">
    <property type="component" value="Unassembled WGS sequence"/>
</dbReference>